<dbReference type="Proteomes" id="UP000504632">
    <property type="component" value="Chromosome 16"/>
</dbReference>
<keyword evidence="1" id="KW-0597">Phosphoprotein</keyword>
<feature type="domain" description="PHD-type" evidence="10">
    <location>
        <begin position="442"/>
        <end position="490"/>
    </location>
</feature>
<evidence type="ECO:0000256" key="6">
    <source>
        <dbReference type="PROSITE-ProRule" id="PRU00035"/>
    </source>
</evidence>
<name>A0A6J2WY12_CHACN</name>
<feature type="domain" description="HSR" evidence="12">
    <location>
        <begin position="1"/>
        <end position="112"/>
    </location>
</feature>
<dbReference type="InParanoid" id="A0A6J2WY12"/>
<dbReference type="InterPro" id="IPR036427">
    <property type="entry name" value="Bromodomain-like_sf"/>
</dbReference>
<feature type="region of interest" description="Disordered" evidence="8">
    <location>
        <begin position="293"/>
        <end position="335"/>
    </location>
</feature>
<dbReference type="PROSITE" id="PS50016">
    <property type="entry name" value="ZF_PHD_2"/>
    <property type="match status" value="1"/>
</dbReference>
<sequence length="615" mass="72201">MDQMDKLDFRTDAELLRFFRCKKTEMSCMEHPHTFLNQLRDHDLAPEELYKKVKRTRTKEQKESAVYEVLDWIEQKQSQKIKEFWKCVFRDHILQHYPALRILRDTLLDESLRFYQHLPCTEGQTKGEVNQRDSQKRGAAERENERRGKRRKTERRVSEDEEEDEESSSQKTPTQRKHSSKPTFSSPVKGQVLEIWTYPLYKHQLPVQCGDKDGTLYRRKLANGGVCILSKRRWFTPAQFEDFGGKGRNKNWKLSIRCHNTPLQKLIQEGHLMIAPKRRRKPLQERKSKRILFQSSSSDSTSSCISLESSEESEEVNSEEEESEEREQAEERSLVGDVDVSEFQSLTLSITCGSATATLHKQRFASGAYGKCIRTEERWWTPMEFVEQNSTLDNSHWKRDIYCCGKPLSFLLQMKILQAHSVLCDCKLCSRLEEDVQEQNNDDECFICDGVGDLICCDECPRSFHHKCHLPTVDPDLLGEQWICTFCLLRKWQSWRYSSHMTLEEVLNSPVSQYKLQCQYLLLCLYKEDVKRVFGPNPCTTVPGYSNVINKVMYLEKVTEKLQEGQYETLDQLNSDIQLIFQNCATFNKDNEFGRMGARLKDMYEKEFQSIFNIQ</sequence>
<gene>
    <name evidence="14" type="primary">sp100.1</name>
</gene>
<dbReference type="SMART" id="SM00297">
    <property type="entry name" value="BROMO"/>
    <property type="match status" value="1"/>
</dbReference>
<dbReference type="GO" id="GO:0003677">
    <property type="term" value="F:DNA binding"/>
    <property type="evidence" value="ECO:0007669"/>
    <property type="project" value="InterPro"/>
</dbReference>
<feature type="domain" description="SAND" evidence="11">
    <location>
        <begin position="195"/>
        <end position="273"/>
    </location>
</feature>
<keyword evidence="2" id="KW-0479">Metal-binding</keyword>
<dbReference type="OrthoDB" id="1870062at2759"/>
<dbReference type="Gene3D" id="3.30.40.10">
    <property type="entry name" value="Zinc/RING finger domain, C3HC4 (zinc finger)"/>
    <property type="match status" value="1"/>
</dbReference>
<evidence type="ECO:0000256" key="4">
    <source>
        <dbReference type="ARBA" id="ARBA00022833"/>
    </source>
</evidence>
<dbReference type="GO" id="GO:0000981">
    <property type="term" value="F:DNA-binding transcription factor activity, RNA polymerase II-specific"/>
    <property type="evidence" value="ECO:0007669"/>
    <property type="project" value="TreeGrafter"/>
</dbReference>
<dbReference type="PRINTS" id="PR00503">
    <property type="entry name" value="BROMODOMAIN"/>
</dbReference>
<dbReference type="Gene3D" id="3.10.390.10">
    <property type="entry name" value="SAND domain-like"/>
    <property type="match status" value="2"/>
</dbReference>
<feature type="domain" description="SAND" evidence="11">
    <location>
        <begin position="335"/>
        <end position="418"/>
    </location>
</feature>
<evidence type="ECO:0000256" key="8">
    <source>
        <dbReference type="SAM" id="MobiDB-lite"/>
    </source>
</evidence>
<evidence type="ECO:0000313" key="13">
    <source>
        <dbReference type="Proteomes" id="UP000504632"/>
    </source>
</evidence>
<dbReference type="InterPro" id="IPR001965">
    <property type="entry name" value="Znf_PHD"/>
</dbReference>
<evidence type="ECO:0000256" key="2">
    <source>
        <dbReference type="ARBA" id="ARBA00022723"/>
    </source>
</evidence>
<evidence type="ECO:0000313" key="14">
    <source>
        <dbReference type="RefSeq" id="XP_030649205.1"/>
    </source>
</evidence>
<dbReference type="InterPro" id="IPR010919">
    <property type="entry name" value="SAND-like_dom_sf"/>
</dbReference>
<keyword evidence="5 6" id="KW-0103">Bromodomain</keyword>
<keyword evidence="13" id="KW-1185">Reference proteome</keyword>
<dbReference type="InterPro" id="IPR013083">
    <property type="entry name" value="Znf_RING/FYVE/PHD"/>
</dbReference>
<dbReference type="GO" id="GO:0008270">
    <property type="term" value="F:zinc ion binding"/>
    <property type="evidence" value="ECO:0007669"/>
    <property type="project" value="UniProtKB-KW"/>
</dbReference>
<evidence type="ECO:0000259" key="12">
    <source>
        <dbReference type="PROSITE" id="PS51414"/>
    </source>
</evidence>
<dbReference type="RefSeq" id="XP_030649205.1">
    <property type="nucleotide sequence ID" value="XM_030793345.1"/>
</dbReference>
<dbReference type="Gene3D" id="1.20.920.10">
    <property type="entry name" value="Bromodomain-like"/>
    <property type="match status" value="1"/>
</dbReference>
<dbReference type="SUPFAM" id="SSF47370">
    <property type="entry name" value="Bromodomain"/>
    <property type="match status" value="1"/>
</dbReference>
<dbReference type="PANTHER" id="PTHR46386:SF1">
    <property type="entry name" value="NUCLEAR BODY PROTEIN SP140-LIKE PROTEIN"/>
    <property type="match status" value="1"/>
</dbReference>
<feature type="compositionally biased region" description="Basic and acidic residues" evidence="8">
    <location>
        <begin position="129"/>
        <end position="146"/>
    </location>
</feature>
<feature type="compositionally biased region" description="Low complexity" evidence="8">
    <location>
        <begin position="295"/>
        <end position="308"/>
    </location>
</feature>
<dbReference type="Pfam" id="PF00439">
    <property type="entry name" value="Bromodomain"/>
    <property type="match status" value="1"/>
</dbReference>
<dbReference type="PROSITE" id="PS51414">
    <property type="entry name" value="HSR"/>
    <property type="match status" value="1"/>
</dbReference>
<dbReference type="Pfam" id="PF03172">
    <property type="entry name" value="HSR"/>
    <property type="match status" value="1"/>
</dbReference>
<dbReference type="InterPro" id="IPR001487">
    <property type="entry name" value="Bromodomain"/>
</dbReference>
<dbReference type="InterPro" id="IPR011011">
    <property type="entry name" value="Znf_FYVE_PHD"/>
</dbReference>
<dbReference type="GO" id="GO:0005634">
    <property type="term" value="C:nucleus"/>
    <property type="evidence" value="ECO:0007669"/>
    <property type="project" value="InterPro"/>
</dbReference>
<dbReference type="AlphaFoldDB" id="A0A6J2WY12"/>
<dbReference type="PROSITE" id="PS50864">
    <property type="entry name" value="SAND"/>
    <property type="match status" value="2"/>
</dbReference>
<dbReference type="SMART" id="SM00249">
    <property type="entry name" value="PHD"/>
    <property type="match status" value="1"/>
</dbReference>
<dbReference type="GeneID" id="115829291"/>
<evidence type="ECO:0000256" key="3">
    <source>
        <dbReference type="ARBA" id="ARBA00022771"/>
    </source>
</evidence>
<dbReference type="InterPro" id="IPR019787">
    <property type="entry name" value="Znf_PHD-finger"/>
</dbReference>
<dbReference type="SUPFAM" id="SSF63763">
    <property type="entry name" value="SAND domain-like"/>
    <property type="match status" value="2"/>
</dbReference>
<evidence type="ECO:0000256" key="7">
    <source>
        <dbReference type="PROSITE-ProRule" id="PRU00146"/>
    </source>
</evidence>
<dbReference type="InterPro" id="IPR043563">
    <property type="entry name" value="Sp110/Sp140/Sp140L-like"/>
</dbReference>
<dbReference type="PROSITE" id="PS50014">
    <property type="entry name" value="BROMODOMAIN_2"/>
    <property type="match status" value="1"/>
</dbReference>
<evidence type="ECO:0000256" key="5">
    <source>
        <dbReference type="ARBA" id="ARBA00023117"/>
    </source>
</evidence>
<dbReference type="InterPro" id="IPR004865">
    <property type="entry name" value="HSR_dom"/>
</dbReference>
<keyword evidence="3 7" id="KW-0863">Zinc-finger</keyword>
<evidence type="ECO:0000259" key="10">
    <source>
        <dbReference type="PROSITE" id="PS50016"/>
    </source>
</evidence>
<dbReference type="Pfam" id="PF00628">
    <property type="entry name" value="PHD"/>
    <property type="match status" value="1"/>
</dbReference>
<protein>
    <submittedName>
        <fullName evidence="14">Nuclear body protein SP140-like protein</fullName>
    </submittedName>
</protein>
<dbReference type="CDD" id="cd15541">
    <property type="entry name" value="PHD_TIF1_like"/>
    <property type="match status" value="1"/>
</dbReference>
<evidence type="ECO:0000256" key="1">
    <source>
        <dbReference type="ARBA" id="ARBA00022553"/>
    </source>
</evidence>
<organism evidence="13 14">
    <name type="scientific">Chanos chanos</name>
    <name type="common">Milkfish</name>
    <name type="synonym">Mugil chanos</name>
    <dbReference type="NCBI Taxonomy" id="29144"/>
    <lineage>
        <taxon>Eukaryota</taxon>
        <taxon>Metazoa</taxon>
        <taxon>Chordata</taxon>
        <taxon>Craniata</taxon>
        <taxon>Vertebrata</taxon>
        <taxon>Euteleostomi</taxon>
        <taxon>Actinopterygii</taxon>
        <taxon>Neopterygii</taxon>
        <taxon>Teleostei</taxon>
        <taxon>Ostariophysi</taxon>
        <taxon>Gonorynchiformes</taxon>
        <taxon>Chanidae</taxon>
        <taxon>Chanos</taxon>
    </lineage>
</organism>
<feature type="domain" description="Bromo" evidence="9">
    <location>
        <begin position="542"/>
        <end position="595"/>
    </location>
</feature>
<dbReference type="Pfam" id="PF01342">
    <property type="entry name" value="SAND"/>
    <property type="match status" value="2"/>
</dbReference>
<dbReference type="SMART" id="SM00258">
    <property type="entry name" value="SAND"/>
    <property type="match status" value="2"/>
</dbReference>
<dbReference type="CTD" id="796843"/>
<evidence type="ECO:0000259" key="11">
    <source>
        <dbReference type="PROSITE" id="PS50864"/>
    </source>
</evidence>
<dbReference type="PANTHER" id="PTHR46386">
    <property type="entry name" value="NUCLEAR BODY PROTEIN SP140"/>
    <property type="match status" value="1"/>
</dbReference>
<reference evidence="14" key="1">
    <citation type="submission" date="2025-08" db="UniProtKB">
        <authorList>
            <consortium name="RefSeq"/>
        </authorList>
    </citation>
    <scope>IDENTIFICATION</scope>
</reference>
<keyword evidence="4" id="KW-0862">Zinc</keyword>
<feature type="compositionally biased region" description="Acidic residues" evidence="8">
    <location>
        <begin position="309"/>
        <end position="328"/>
    </location>
</feature>
<dbReference type="InterPro" id="IPR000770">
    <property type="entry name" value="SAND_dom"/>
</dbReference>
<feature type="region of interest" description="Disordered" evidence="8">
    <location>
        <begin position="124"/>
        <end position="185"/>
    </location>
</feature>
<proteinExistence type="predicted"/>
<accession>A0A6J2WY12</accession>
<evidence type="ECO:0000259" key="9">
    <source>
        <dbReference type="PROSITE" id="PS50014"/>
    </source>
</evidence>
<dbReference type="SUPFAM" id="SSF57903">
    <property type="entry name" value="FYVE/PHD zinc finger"/>
    <property type="match status" value="1"/>
</dbReference>